<accession>A0A9L0SBC2</accession>
<dbReference type="PANTHER" id="PTHR44147:SF2">
    <property type="entry name" value="DEHYDROGENASE_REDUCTASE SDR FAMILY MEMBER 1"/>
    <property type="match status" value="1"/>
</dbReference>
<dbReference type="PRINTS" id="PR00081">
    <property type="entry name" value="GDHRDH"/>
</dbReference>
<organism evidence="1 2">
    <name type="scientific">Equus caballus</name>
    <name type="common">Horse</name>
    <dbReference type="NCBI Taxonomy" id="9796"/>
    <lineage>
        <taxon>Eukaryota</taxon>
        <taxon>Metazoa</taxon>
        <taxon>Chordata</taxon>
        <taxon>Craniata</taxon>
        <taxon>Vertebrata</taxon>
        <taxon>Euteleostomi</taxon>
        <taxon>Mammalia</taxon>
        <taxon>Eutheria</taxon>
        <taxon>Laurasiatheria</taxon>
        <taxon>Perissodactyla</taxon>
        <taxon>Equidae</taxon>
        <taxon>Equus</taxon>
    </lineage>
</organism>
<keyword evidence="2" id="KW-1185">Reference proteome</keyword>
<dbReference type="InterPro" id="IPR036291">
    <property type="entry name" value="NAD(P)-bd_dom_sf"/>
</dbReference>
<dbReference type="InterPro" id="IPR002347">
    <property type="entry name" value="SDR_fam"/>
</dbReference>
<reference evidence="1" key="2">
    <citation type="submission" date="2025-08" db="UniProtKB">
        <authorList>
            <consortium name="Ensembl"/>
        </authorList>
    </citation>
    <scope>IDENTIFICATION</scope>
    <source>
        <strain evidence="1">Thoroughbred</strain>
    </source>
</reference>
<dbReference type="PANTHER" id="PTHR44147">
    <property type="entry name" value="DEHYDROGENASE/REDUCTASE SDR FAMILY MEMBER 1"/>
    <property type="match status" value="1"/>
</dbReference>
<dbReference type="Gene3D" id="3.40.50.720">
    <property type="entry name" value="NAD(P)-binding Rossmann-like Domain"/>
    <property type="match status" value="1"/>
</dbReference>
<evidence type="ECO:0007829" key="3">
    <source>
        <dbReference type="PeptideAtlas" id="A0A9L0SBC2"/>
    </source>
</evidence>
<name>A0A9L0SBC2_HORSE</name>
<protein>
    <submittedName>
        <fullName evidence="1">Dehydrogenase/reductase 1</fullName>
    </submittedName>
</protein>
<reference evidence="1" key="3">
    <citation type="submission" date="2025-09" db="UniProtKB">
        <authorList>
            <consortium name="Ensembl"/>
        </authorList>
    </citation>
    <scope>IDENTIFICATION</scope>
    <source>
        <strain evidence="1">Thoroughbred</strain>
    </source>
</reference>
<keyword evidence="3" id="KW-1267">Proteomics identification</keyword>
<evidence type="ECO:0000313" key="2">
    <source>
        <dbReference type="Proteomes" id="UP000002281"/>
    </source>
</evidence>
<gene>
    <name evidence="1" type="primary">DHRS1</name>
</gene>
<evidence type="ECO:0000313" key="1">
    <source>
        <dbReference type="Ensembl" id="ENSECAP00000072178.1"/>
    </source>
</evidence>
<reference evidence="1 2" key="1">
    <citation type="journal article" date="2009" name="Science">
        <title>Genome sequence, comparative analysis, and population genetics of the domestic horse.</title>
        <authorList>
            <consortium name="Broad Institute Genome Sequencing Platform"/>
            <consortium name="Broad Institute Whole Genome Assembly Team"/>
            <person name="Wade C.M."/>
            <person name="Giulotto E."/>
            <person name="Sigurdsson S."/>
            <person name="Zoli M."/>
            <person name="Gnerre S."/>
            <person name="Imsland F."/>
            <person name="Lear T.L."/>
            <person name="Adelson D.L."/>
            <person name="Bailey E."/>
            <person name="Bellone R.R."/>
            <person name="Bloecker H."/>
            <person name="Distl O."/>
            <person name="Edgar R.C."/>
            <person name="Garber M."/>
            <person name="Leeb T."/>
            <person name="Mauceli E."/>
            <person name="MacLeod J.N."/>
            <person name="Penedo M.C.T."/>
            <person name="Raison J.M."/>
            <person name="Sharpe T."/>
            <person name="Vogel J."/>
            <person name="Andersson L."/>
            <person name="Antczak D.F."/>
            <person name="Biagi T."/>
            <person name="Binns M.M."/>
            <person name="Chowdhary B.P."/>
            <person name="Coleman S.J."/>
            <person name="Della Valle G."/>
            <person name="Fryc S."/>
            <person name="Guerin G."/>
            <person name="Hasegawa T."/>
            <person name="Hill E.W."/>
            <person name="Jurka J."/>
            <person name="Kiialainen A."/>
            <person name="Lindgren G."/>
            <person name="Liu J."/>
            <person name="Magnani E."/>
            <person name="Mickelson J.R."/>
            <person name="Murray J."/>
            <person name="Nergadze S.G."/>
            <person name="Onofrio R."/>
            <person name="Pedroni S."/>
            <person name="Piras M.F."/>
            <person name="Raudsepp T."/>
            <person name="Rocchi M."/>
            <person name="Roeed K.H."/>
            <person name="Ryder O.A."/>
            <person name="Searle S."/>
            <person name="Skow L."/>
            <person name="Swinburne J.E."/>
            <person name="Syvaenen A.C."/>
            <person name="Tozaki T."/>
            <person name="Valberg S.J."/>
            <person name="Vaudin M."/>
            <person name="White J.R."/>
            <person name="Zody M.C."/>
            <person name="Lander E.S."/>
            <person name="Lindblad-Toh K."/>
        </authorList>
    </citation>
    <scope>NUCLEOTIDE SEQUENCE [LARGE SCALE GENOMIC DNA]</scope>
    <source>
        <strain evidence="1 2">Thoroughbred</strain>
    </source>
</reference>
<dbReference type="Ensembl" id="ENSECAT00000122210.1">
    <property type="protein sequence ID" value="ENSECAP00000072178.1"/>
    <property type="gene ID" value="ENSECAG00000021432.4"/>
</dbReference>
<dbReference type="SUPFAM" id="SSF51735">
    <property type="entry name" value="NAD(P)-binding Rossmann-fold domains"/>
    <property type="match status" value="1"/>
</dbReference>
<dbReference type="Pfam" id="PF00106">
    <property type="entry name" value="adh_short"/>
    <property type="match status" value="1"/>
</dbReference>
<dbReference type="AlphaFoldDB" id="A0A9L0SBC2"/>
<dbReference type="Proteomes" id="UP000002281">
    <property type="component" value="Chromosome 1"/>
</dbReference>
<proteinExistence type="evidence at protein level"/>
<dbReference type="GeneTree" id="ENSGT00940000157797"/>
<sequence>MAAPMKGQVCVVTGASRGIGRGIALQLCQAGATVYITGRHLDTLQVTAQEAQSRGGRCVPVVCDSSQESQVQSLFEQVNEEQGRLDVLVNNAYAGVQAILTNAKKPFWESPASLWDDMNNVGLRGHYLCSVYGARLMVPAGRGLIVVISSAGGLQYLFNVSYGVGKAACDRLAADCAQELRCHGVSYVSLWPGLVQTELLKDHLMKDDNTEDSLFNLVRNRFSSAETTEMSGKCVVALATGEEAGDSWGRERAWRVCMVVAAGSGSWLQRWLRNTPFFSLASGDPKDSNALFEV</sequence>